<dbReference type="Proteomes" id="UP000504637">
    <property type="component" value="Unplaced"/>
</dbReference>
<dbReference type="Pfam" id="PF20399">
    <property type="entry name" value="PH_20"/>
    <property type="match status" value="1"/>
</dbReference>
<reference evidence="6" key="1">
    <citation type="submission" date="2020-01" db="EMBL/GenBank/DDBJ databases">
        <authorList>
            <consortium name="DOE Joint Genome Institute"/>
            <person name="Haridas S."/>
            <person name="Albert R."/>
            <person name="Binder M."/>
            <person name="Bloem J."/>
            <person name="Labutti K."/>
            <person name="Salamov A."/>
            <person name="Andreopoulos B."/>
            <person name="Baker S.E."/>
            <person name="Barry K."/>
            <person name="Bills G."/>
            <person name="Bluhm B.H."/>
            <person name="Cannon C."/>
            <person name="Castanera R."/>
            <person name="Culley D.E."/>
            <person name="Daum C."/>
            <person name="Ezra D."/>
            <person name="Gonzalez J.B."/>
            <person name="Henrissat B."/>
            <person name="Kuo A."/>
            <person name="Liang C."/>
            <person name="Lipzen A."/>
            <person name="Lutzoni F."/>
            <person name="Magnuson J."/>
            <person name="Mondo S."/>
            <person name="Nolan M."/>
            <person name="Ohm R."/>
            <person name="Pangilinan J."/>
            <person name="Park H.-J."/>
            <person name="Ramirez L."/>
            <person name="Alfaro M."/>
            <person name="Sun H."/>
            <person name="Tritt A."/>
            <person name="Yoshinaga Y."/>
            <person name="Zwiers L.-H."/>
            <person name="Turgeon B.G."/>
            <person name="Goodwin S.B."/>
            <person name="Spatafora J.W."/>
            <person name="Crous P.W."/>
            <person name="Grigoriev I.V."/>
        </authorList>
    </citation>
    <scope>NUCLEOTIDE SEQUENCE</scope>
    <source>
        <strain evidence="6">CBS 342.82</strain>
    </source>
</reference>
<keyword evidence="2" id="KW-0175">Coiled coil</keyword>
<dbReference type="PANTHER" id="PTHR31941">
    <property type="entry name" value="CYTOSKELETAL SIGNALING PROTEIN SLM1"/>
    <property type="match status" value="1"/>
</dbReference>
<evidence type="ECO:0000256" key="3">
    <source>
        <dbReference type="SAM" id="MobiDB-lite"/>
    </source>
</evidence>
<dbReference type="AlphaFoldDB" id="A0A6J3MDR9"/>
<feature type="compositionally biased region" description="Polar residues" evidence="3">
    <location>
        <begin position="86"/>
        <end position="100"/>
    </location>
</feature>
<evidence type="ECO:0000313" key="6">
    <source>
        <dbReference type="RefSeq" id="XP_033462028.1"/>
    </source>
</evidence>
<dbReference type="CDD" id="cd13311">
    <property type="entry name" value="PH_Slm1"/>
    <property type="match status" value="1"/>
</dbReference>
<dbReference type="PANTHER" id="PTHR31941:SF16">
    <property type="entry name" value="PHOSPHATIDYLINOSITOL 4,5-BISPHOSPHATE-BINDING PROTEIN SLM1-RELATED"/>
    <property type="match status" value="1"/>
</dbReference>
<sequence>MFPRACRLTPHHSIILYYTIPSGIRLVLRLHIVESVGRFGWSRLRLSRESSMSAPLGSVPVPNNAQLDRGYGVGASDFADEAPLSQSSHGYGELGTNNDGNFKRSASSASTTVGGGVSRSNTLKKRSSVRRTGSLKRSGSRKSLRAGSIKGFGGLDSDDFNSAFHTPIPTNGSPTEALANRFQAWRQLLKSLITYFREIQNSYEMRAKALHKVQNTISNLSHPAVFMDENGLGEANKSRDIEDDVIGALTGLRSDLSQKIKEIKSLSGDFKNSVEKEKESTRKEVDRLQDALENASIADASGKGDPYVVRLGVDRAIEKQIDEENYLHRAYLNLESSGRELESIVVGEIQKAYNALAGILKREGDDAYTTVENLRTGPITMPKDQEWLQFVTRDEHFVDPSIPLRRVEDIEYPGKHHPAAAEIRAGMLERKSKYLKSYTAGWYVLSPTHLHEFKSADKIYTQPPVMSLYLPEQKLGSHSEPGSSSQKFMLKGKQTGGLHKGHNWVFRAESSDTMLAWYEDIKNLTEKTGEERNAFVRQHARSVSGQSDRATVSSDGMEEDEADATPYSAASAAYAEPVQRAQRPQPGEREIPI</sequence>
<feature type="region of interest" description="Disordered" evidence="3">
    <location>
        <begin position="537"/>
        <end position="593"/>
    </location>
</feature>
<dbReference type="SMART" id="SM00233">
    <property type="entry name" value="PH"/>
    <property type="match status" value="1"/>
</dbReference>
<feature type="coiled-coil region" evidence="2">
    <location>
        <begin position="271"/>
        <end position="298"/>
    </location>
</feature>
<gene>
    <name evidence="6" type="ORF">K489DRAFT_146257</name>
</gene>
<feature type="region of interest" description="Disordered" evidence="3">
    <location>
        <begin position="86"/>
        <end position="150"/>
    </location>
</feature>
<evidence type="ECO:0000259" key="4">
    <source>
        <dbReference type="PROSITE" id="PS50003"/>
    </source>
</evidence>
<evidence type="ECO:0000256" key="1">
    <source>
        <dbReference type="ARBA" id="ARBA00022553"/>
    </source>
</evidence>
<dbReference type="Gene3D" id="2.30.29.30">
    <property type="entry name" value="Pleckstrin-homology domain (PH domain)/Phosphotyrosine-binding domain (PTB)"/>
    <property type="match status" value="1"/>
</dbReference>
<dbReference type="InterPro" id="IPR046869">
    <property type="entry name" value="SLM1/RGC1-like_PH"/>
</dbReference>
<dbReference type="GeneID" id="54356983"/>
<dbReference type="InterPro" id="IPR046868">
    <property type="entry name" value="BAR_4"/>
</dbReference>
<feature type="compositionally biased region" description="Low complexity" evidence="3">
    <location>
        <begin position="564"/>
        <end position="577"/>
    </location>
</feature>
<protein>
    <recommendedName>
        <fullName evidence="4">PH domain-containing protein</fullName>
    </recommendedName>
</protein>
<reference evidence="6" key="2">
    <citation type="submission" date="2020-04" db="EMBL/GenBank/DDBJ databases">
        <authorList>
            <consortium name="NCBI Genome Project"/>
        </authorList>
    </citation>
    <scope>NUCLEOTIDE SEQUENCE</scope>
    <source>
        <strain evidence="6">CBS 342.82</strain>
    </source>
</reference>
<dbReference type="PROSITE" id="PS50003">
    <property type="entry name" value="PH_DOMAIN"/>
    <property type="match status" value="1"/>
</dbReference>
<feature type="compositionally biased region" description="Polar residues" evidence="3">
    <location>
        <begin position="541"/>
        <end position="554"/>
    </location>
</feature>
<dbReference type="Pfam" id="PF20400">
    <property type="entry name" value="BAR_4"/>
    <property type="match status" value="1"/>
</dbReference>
<evidence type="ECO:0000313" key="5">
    <source>
        <dbReference type="Proteomes" id="UP000504637"/>
    </source>
</evidence>
<dbReference type="InterPro" id="IPR011993">
    <property type="entry name" value="PH-like_dom_sf"/>
</dbReference>
<dbReference type="InterPro" id="IPR043453">
    <property type="entry name" value="Slm1_PH"/>
</dbReference>
<evidence type="ECO:0000256" key="2">
    <source>
        <dbReference type="SAM" id="Coils"/>
    </source>
</evidence>
<keyword evidence="1" id="KW-0597">Phosphoprotein</keyword>
<organism evidence="6">
    <name type="scientific">Dissoconium aciculare CBS 342.82</name>
    <dbReference type="NCBI Taxonomy" id="1314786"/>
    <lineage>
        <taxon>Eukaryota</taxon>
        <taxon>Fungi</taxon>
        <taxon>Dikarya</taxon>
        <taxon>Ascomycota</taxon>
        <taxon>Pezizomycotina</taxon>
        <taxon>Dothideomycetes</taxon>
        <taxon>Dothideomycetidae</taxon>
        <taxon>Mycosphaerellales</taxon>
        <taxon>Dissoconiaceae</taxon>
        <taxon>Dissoconium</taxon>
    </lineage>
</organism>
<proteinExistence type="predicted"/>
<name>A0A6J3MDR9_9PEZI</name>
<dbReference type="RefSeq" id="XP_033462028.1">
    <property type="nucleotide sequence ID" value="XM_033599184.1"/>
</dbReference>
<feature type="domain" description="PH" evidence="4">
    <location>
        <begin position="421"/>
        <end position="526"/>
    </location>
</feature>
<keyword evidence="5" id="KW-1185">Reference proteome</keyword>
<dbReference type="SUPFAM" id="SSF50729">
    <property type="entry name" value="PH domain-like"/>
    <property type="match status" value="1"/>
</dbReference>
<reference evidence="6" key="3">
    <citation type="submission" date="2025-08" db="UniProtKB">
        <authorList>
            <consortium name="RefSeq"/>
        </authorList>
    </citation>
    <scope>IDENTIFICATION</scope>
    <source>
        <strain evidence="6">CBS 342.82</strain>
    </source>
</reference>
<dbReference type="InterPro" id="IPR001849">
    <property type="entry name" value="PH_domain"/>
</dbReference>
<accession>A0A6J3MDR9</accession>
<dbReference type="OrthoDB" id="5598057at2759"/>